<dbReference type="Pfam" id="PF11701">
    <property type="entry name" value="UNC45-central"/>
    <property type="match status" value="1"/>
</dbReference>
<evidence type="ECO:0000256" key="1">
    <source>
        <dbReference type="ARBA" id="ARBA00004496"/>
    </source>
</evidence>
<name>C5DH95_LACTC</name>
<dbReference type="PANTHER" id="PTHR45994">
    <property type="entry name" value="FI21225P1"/>
    <property type="match status" value="1"/>
</dbReference>
<evidence type="ECO:0000313" key="5">
    <source>
        <dbReference type="Proteomes" id="UP000002036"/>
    </source>
</evidence>
<gene>
    <name evidence="4" type="ordered locus">KLTH0E02442g</name>
</gene>
<dbReference type="InterPro" id="IPR011989">
    <property type="entry name" value="ARM-like"/>
</dbReference>
<dbReference type="Gene3D" id="1.25.10.100">
    <property type="match status" value="1"/>
</dbReference>
<dbReference type="HOGENOM" id="CLU_364165_0_0_1"/>
<dbReference type="SUPFAM" id="SSF48371">
    <property type="entry name" value="ARM repeat"/>
    <property type="match status" value="1"/>
</dbReference>
<comment type="subcellular location">
    <subcellularLocation>
        <location evidence="1">Cytoplasm</location>
    </subcellularLocation>
</comment>
<dbReference type="eggNOG" id="KOG4151">
    <property type="taxonomic scope" value="Eukaryota"/>
</dbReference>
<keyword evidence="5" id="KW-1185">Reference proteome</keyword>
<sequence length="728" mass="80826">MDVQKLAKRLNESCKVQIDAEDYIRGIDLIFEDSPAEKLEQGQILVRAFQDHSKSRQYLIEKVHSDVEKSLRVFQECDSGAISVLVDCFGNQTDSDTLVLEIKRGLQDKRLNVVFLFTVMVQLLSKYHYNFVSLKFVIKEIILRCCEAEIRPLMLVIFAQLDKGYKGEFEKYLLDIIGSLLIEADAEATDGSLLIVVELLTQLYPASTALCTSVFLGEEFQEVSKRKLFKSDETLAFNLLTLLSVACVDETVRCYIADNYIDALGEGVKTEKFKAHSALVLIKTWSFSKLKGMTVESLGRILIDALGKSEQHSEIAVEGLAYLTLKPSVKAMFLRDNDALLDLVSMLKSSQSAPIVSYGILVVVGNLSSKLEDLNSAEHSAHGLRAYADMKRLDQEEAEGADAALSNEDIATFNRDIVIELNVLGISKAKLSSQSSGFRLQLVRIIHNLVSSKGLVAESVKQGSVTILLDALSSATTPENFKKLALRSLARTLVMINPELIFLRYSALNVLPFLFDLIPDPEAPSAGVETTPRDSYEALLALTNLATLQDKSVCEKIISTPPYWSKIENLMLDTAVEIQRSTLELLCNLMAGSLHLAAKFFNFENPRSVRNFNILAKLLNLEDLRSQLAVSAIFANVASSVPFIAQELASKKELLDNATEVLQKQCNETELRHRLIVFFDALASSSAEVRRSLSHVSSLRNALLTARKYEANYPSDYLEALDSILGAH</sequence>
<dbReference type="GO" id="GO:0005737">
    <property type="term" value="C:cytoplasm"/>
    <property type="evidence" value="ECO:0007669"/>
    <property type="project" value="UniProtKB-SubCell"/>
</dbReference>
<dbReference type="KEGG" id="lth:KLTH0E02442g"/>
<dbReference type="FunCoup" id="C5DH95">
    <property type="interactions" value="126"/>
</dbReference>
<evidence type="ECO:0000256" key="2">
    <source>
        <dbReference type="ARBA" id="ARBA00022490"/>
    </source>
</evidence>
<dbReference type="RefSeq" id="XP_002553593.1">
    <property type="nucleotide sequence ID" value="XM_002553547.1"/>
</dbReference>
<feature type="domain" description="UNC-45/Cro1/She4 central" evidence="3">
    <location>
        <begin position="136"/>
        <end position="284"/>
    </location>
</feature>
<dbReference type="AlphaFoldDB" id="C5DH95"/>
<dbReference type="STRING" id="559295.C5DH95"/>
<dbReference type="InterPro" id="IPR024660">
    <property type="entry name" value="UCS_central_dom"/>
</dbReference>
<organism evidence="4 5">
    <name type="scientific">Lachancea thermotolerans (strain ATCC 56472 / CBS 6340 / NRRL Y-8284)</name>
    <name type="common">Yeast</name>
    <name type="synonym">Kluyveromyces thermotolerans</name>
    <dbReference type="NCBI Taxonomy" id="559295"/>
    <lineage>
        <taxon>Eukaryota</taxon>
        <taxon>Fungi</taxon>
        <taxon>Dikarya</taxon>
        <taxon>Ascomycota</taxon>
        <taxon>Saccharomycotina</taxon>
        <taxon>Saccharomycetes</taxon>
        <taxon>Saccharomycetales</taxon>
        <taxon>Saccharomycetaceae</taxon>
        <taxon>Lachancea</taxon>
    </lineage>
</organism>
<protein>
    <submittedName>
        <fullName evidence="4">KLTH0E02442p</fullName>
    </submittedName>
</protein>
<accession>C5DH95</accession>
<dbReference type="EMBL" id="CU928169">
    <property type="protein sequence ID" value="CAR23156.1"/>
    <property type="molecule type" value="Genomic_DNA"/>
</dbReference>
<dbReference type="Proteomes" id="UP000002036">
    <property type="component" value="Chromosome E"/>
</dbReference>
<evidence type="ECO:0000259" key="3">
    <source>
        <dbReference type="Pfam" id="PF11701"/>
    </source>
</evidence>
<dbReference type="GO" id="GO:0051879">
    <property type="term" value="F:Hsp90 protein binding"/>
    <property type="evidence" value="ECO:0007669"/>
    <property type="project" value="TreeGrafter"/>
</dbReference>
<reference evidence="4 5" key="1">
    <citation type="journal article" date="2009" name="Genome Res.">
        <title>Comparative genomics of protoploid Saccharomycetaceae.</title>
        <authorList>
            <consortium name="The Genolevures Consortium"/>
            <person name="Souciet J.-L."/>
            <person name="Dujon B."/>
            <person name="Gaillardin C."/>
            <person name="Johnston M."/>
            <person name="Baret P.V."/>
            <person name="Cliften P."/>
            <person name="Sherman D.J."/>
            <person name="Weissenbach J."/>
            <person name="Westhof E."/>
            <person name="Wincker P."/>
            <person name="Jubin C."/>
            <person name="Poulain J."/>
            <person name="Barbe V."/>
            <person name="Segurens B."/>
            <person name="Artiguenave F."/>
            <person name="Anthouard V."/>
            <person name="Vacherie B."/>
            <person name="Val M.-E."/>
            <person name="Fulton R.S."/>
            <person name="Minx P."/>
            <person name="Wilson R."/>
            <person name="Durrens P."/>
            <person name="Jean G."/>
            <person name="Marck C."/>
            <person name="Martin T."/>
            <person name="Nikolski M."/>
            <person name="Rolland T."/>
            <person name="Seret M.-L."/>
            <person name="Casaregola S."/>
            <person name="Despons L."/>
            <person name="Fairhead C."/>
            <person name="Fischer G."/>
            <person name="Lafontaine I."/>
            <person name="Leh V."/>
            <person name="Lemaire M."/>
            <person name="de Montigny J."/>
            <person name="Neuveglise C."/>
            <person name="Thierry A."/>
            <person name="Blanc-Lenfle I."/>
            <person name="Bleykasten C."/>
            <person name="Diffels J."/>
            <person name="Fritsch E."/>
            <person name="Frangeul L."/>
            <person name="Goeffon A."/>
            <person name="Jauniaux N."/>
            <person name="Kachouri-Lafond R."/>
            <person name="Payen C."/>
            <person name="Potier S."/>
            <person name="Pribylova L."/>
            <person name="Ozanne C."/>
            <person name="Richard G.-F."/>
            <person name="Sacerdot C."/>
            <person name="Straub M.-L."/>
            <person name="Talla E."/>
        </authorList>
    </citation>
    <scope>NUCLEOTIDE SEQUENCE [LARGE SCALE GENOMIC DNA]</scope>
    <source>
        <strain evidence="5">ATCC 56472 / CBS 6340 / NRRL Y-8284</strain>
    </source>
</reference>
<proteinExistence type="predicted"/>
<keyword evidence="2" id="KW-0963">Cytoplasm</keyword>
<dbReference type="Gene3D" id="1.25.10.10">
    <property type="entry name" value="Leucine-rich Repeat Variant"/>
    <property type="match status" value="1"/>
</dbReference>
<dbReference type="GeneID" id="8291735"/>
<dbReference type="InParanoid" id="C5DH95"/>
<dbReference type="OMA" id="CIDENVR"/>
<evidence type="ECO:0000313" key="4">
    <source>
        <dbReference type="EMBL" id="CAR23156.1"/>
    </source>
</evidence>
<dbReference type="PANTHER" id="PTHR45994:SF1">
    <property type="entry name" value="FI21225P1"/>
    <property type="match status" value="1"/>
</dbReference>
<dbReference type="InterPro" id="IPR016024">
    <property type="entry name" value="ARM-type_fold"/>
</dbReference>
<dbReference type="OrthoDB" id="5574718at2759"/>